<organism evidence="2 3">
    <name type="scientific">Discina gigas</name>
    <dbReference type="NCBI Taxonomy" id="1032678"/>
    <lineage>
        <taxon>Eukaryota</taxon>
        <taxon>Fungi</taxon>
        <taxon>Dikarya</taxon>
        <taxon>Ascomycota</taxon>
        <taxon>Pezizomycotina</taxon>
        <taxon>Pezizomycetes</taxon>
        <taxon>Pezizales</taxon>
        <taxon>Discinaceae</taxon>
        <taxon>Discina</taxon>
    </lineage>
</organism>
<accession>A0ABR3GYF5</accession>
<feature type="compositionally biased region" description="Polar residues" evidence="1">
    <location>
        <begin position="26"/>
        <end position="37"/>
    </location>
</feature>
<comment type="caution">
    <text evidence="2">The sequence shown here is derived from an EMBL/GenBank/DDBJ whole genome shotgun (WGS) entry which is preliminary data.</text>
</comment>
<reference evidence="2 3" key="1">
    <citation type="submission" date="2024-02" db="EMBL/GenBank/DDBJ databases">
        <title>Discinaceae phylogenomics.</title>
        <authorList>
            <person name="Dirks A.C."/>
            <person name="James T.Y."/>
        </authorList>
    </citation>
    <scope>NUCLEOTIDE SEQUENCE [LARGE SCALE GENOMIC DNA]</scope>
    <source>
        <strain evidence="2 3">ACD0624</strain>
    </source>
</reference>
<sequence length="416" mass="44265">MPPKGKKNNNKNASSPANVTGGEPSSMASSSNTSLPNPSVAPPLAPIFTSSSPNKGRSPSKRPRANTSSTPPPPTNTMETLVSTMVSLTGVQNEQATTLQNFAKIIAEVHQFKIQCSPHIITLMKEMEALRATITSLTVRIAALETAPPPPLLPSQDTTAGPTDQILALTARINALESAPAPPPPPPPPPFPSALPPPPSPSPSYPEVASKATNKRPKPTAKTVEKLVNTKTTKLQRQLVVICDPTPPTSITNDAILTSVNNATTTTGVRFIFARRSLQGNLVLQTAPANTALEAIDHGNIVVACLKDLGCTPTLMRPNAVWTSFLVHNIPTSSTPDEVATAIKLNYPTFPPLSRHPRWLTTADKRKEKTHSTMVITLRAQLTLANLGLTSLAISNQVCRLTLYSPTILPLKPDTL</sequence>
<feature type="compositionally biased region" description="Pro residues" evidence="1">
    <location>
        <begin position="180"/>
        <end position="204"/>
    </location>
</feature>
<feature type="region of interest" description="Disordered" evidence="1">
    <location>
        <begin position="1"/>
        <end position="77"/>
    </location>
</feature>
<feature type="compositionally biased region" description="Polar residues" evidence="1">
    <location>
        <begin position="48"/>
        <end position="57"/>
    </location>
</feature>
<dbReference type="Proteomes" id="UP001447188">
    <property type="component" value="Unassembled WGS sequence"/>
</dbReference>
<evidence type="ECO:0000256" key="1">
    <source>
        <dbReference type="SAM" id="MobiDB-lite"/>
    </source>
</evidence>
<name>A0ABR3GYF5_9PEZI</name>
<protein>
    <submittedName>
        <fullName evidence="2">Uncharacterized protein</fullName>
    </submittedName>
</protein>
<gene>
    <name evidence="2" type="ORF">Q9L58_000217</name>
</gene>
<evidence type="ECO:0000313" key="3">
    <source>
        <dbReference type="Proteomes" id="UP001447188"/>
    </source>
</evidence>
<proteinExistence type="predicted"/>
<dbReference type="EMBL" id="JBBBZM010000001">
    <property type="protein sequence ID" value="KAL0640908.1"/>
    <property type="molecule type" value="Genomic_DNA"/>
</dbReference>
<feature type="region of interest" description="Disordered" evidence="1">
    <location>
        <begin position="177"/>
        <end position="221"/>
    </location>
</feature>
<evidence type="ECO:0000313" key="2">
    <source>
        <dbReference type="EMBL" id="KAL0640908.1"/>
    </source>
</evidence>
<keyword evidence="3" id="KW-1185">Reference proteome</keyword>